<evidence type="ECO:0000313" key="1">
    <source>
        <dbReference type="EMBL" id="GGI91077.1"/>
    </source>
</evidence>
<reference evidence="2" key="1">
    <citation type="journal article" date="2019" name="Int. J. Syst. Evol. Microbiol.">
        <title>The Global Catalogue of Microorganisms (GCM) 10K type strain sequencing project: providing services to taxonomists for standard genome sequencing and annotation.</title>
        <authorList>
            <consortium name="The Broad Institute Genomics Platform"/>
            <consortium name="The Broad Institute Genome Sequencing Center for Infectious Disease"/>
            <person name="Wu L."/>
            <person name="Ma J."/>
        </authorList>
    </citation>
    <scope>NUCLEOTIDE SEQUENCE [LARGE SCALE GENOMIC DNA]</scope>
    <source>
        <strain evidence="2">JCM 11590</strain>
    </source>
</reference>
<protein>
    <submittedName>
        <fullName evidence="1">Uncharacterized protein</fullName>
    </submittedName>
</protein>
<accession>A0ABQ2CL55</accession>
<dbReference type="Proteomes" id="UP000633263">
    <property type="component" value="Unassembled WGS sequence"/>
</dbReference>
<organism evidence="1 2">
    <name type="scientific">Halopseudomonas pertucinogena</name>
    <dbReference type="NCBI Taxonomy" id="86175"/>
    <lineage>
        <taxon>Bacteria</taxon>
        <taxon>Pseudomonadati</taxon>
        <taxon>Pseudomonadota</taxon>
        <taxon>Gammaproteobacteria</taxon>
        <taxon>Pseudomonadales</taxon>
        <taxon>Pseudomonadaceae</taxon>
        <taxon>Halopseudomonas</taxon>
    </lineage>
</organism>
<name>A0ABQ2CL55_9GAMM</name>
<keyword evidence="2" id="KW-1185">Reference proteome</keyword>
<comment type="caution">
    <text evidence="1">The sequence shown here is derived from an EMBL/GenBank/DDBJ whole genome shotgun (WGS) entry which is preliminary data.</text>
</comment>
<evidence type="ECO:0000313" key="2">
    <source>
        <dbReference type="Proteomes" id="UP000633263"/>
    </source>
</evidence>
<proteinExistence type="predicted"/>
<sequence length="74" mass="8067">MQDPPVSAGGTDAEKQDVFACLGKLPIERVHVVTGFDGNNPSNLLQCRQEKLEQEVVAVFGFAQRPPNACTIHF</sequence>
<gene>
    <name evidence="1" type="ORF">GCM10009083_04440</name>
</gene>
<dbReference type="EMBL" id="BMNN01000001">
    <property type="protein sequence ID" value="GGI91077.1"/>
    <property type="molecule type" value="Genomic_DNA"/>
</dbReference>